<keyword evidence="10" id="KW-1133">Transmembrane helix</keyword>
<feature type="domain" description="Histidine kinase/HSP90-like ATPase" evidence="11">
    <location>
        <begin position="168"/>
        <end position="256"/>
    </location>
</feature>
<dbReference type="Pfam" id="PF02518">
    <property type="entry name" value="HATPase_c"/>
    <property type="match status" value="1"/>
</dbReference>
<evidence type="ECO:0000256" key="6">
    <source>
        <dbReference type="ARBA" id="ARBA00022777"/>
    </source>
</evidence>
<evidence type="ECO:0000313" key="13">
    <source>
        <dbReference type="EMBL" id="SDT66204.1"/>
    </source>
</evidence>
<keyword evidence="10" id="KW-0472">Membrane</keyword>
<keyword evidence="10" id="KW-0812">Transmembrane</keyword>
<dbReference type="GO" id="GO:0016020">
    <property type="term" value="C:membrane"/>
    <property type="evidence" value="ECO:0007669"/>
    <property type="project" value="InterPro"/>
</dbReference>
<dbReference type="GO" id="GO:0005524">
    <property type="term" value="F:ATP binding"/>
    <property type="evidence" value="ECO:0007669"/>
    <property type="project" value="UniProtKB-KW"/>
</dbReference>
<dbReference type="InterPro" id="IPR011712">
    <property type="entry name" value="Sig_transdc_His_kin_sub3_dim/P"/>
</dbReference>
<dbReference type="PANTHER" id="PTHR24421:SF10">
    <property type="entry name" value="NITRATE_NITRITE SENSOR PROTEIN NARQ"/>
    <property type="match status" value="1"/>
</dbReference>
<keyword evidence="7" id="KW-0067">ATP-binding</keyword>
<evidence type="ECO:0000259" key="11">
    <source>
        <dbReference type="Pfam" id="PF02518"/>
    </source>
</evidence>
<dbReference type="InterPro" id="IPR003594">
    <property type="entry name" value="HATPase_dom"/>
</dbReference>
<proteinExistence type="predicted"/>
<dbReference type="OrthoDB" id="5401121at2"/>
<keyword evidence="8" id="KW-0902">Two-component regulatory system</keyword>
<accession>A0A1H2C757</accession>
<evidence type="ECO:0000256" key="2">
    <source>
        <dbReference type="ARBA" id="ARBA00012438"/>
    </source>
</evidence>
<evidence type="ECO:0000256" key="1">
    <source>
        <dbReference type="ARBA" id="ARBA00000085"/>
    </source>
</evidence>
<keyword evidence="6 13" id="KW-0418">Kinase</keyword>
<evidence type="ECO:0000256" key="9">
    <source>
        <dbReference type="SAM" id="Coils"/>
    </source>
</evidence>
<evidence type="ECO:0000313" key="14">
    <source>
        <dbReference type="Proteomes" id="UP000199679"/>
    </source>
</evidence>
<evidence type="ECO:0000256" key="4">
    <source>
        <dbReference type="ARBA" id="ARBA00022679"/>
    </source>
</evidence>
<keyword evidence="5" id="KW-0547">Nucleotide-binding</keyword>
<dbReference type="EC" id="2.7.13.3" evidence="2"/>
<evidence type="ECO:0000256" key="8">
    <source>
        <dbReference type="ARBA" id="ARBA00023012"/>
    </source>
</evidence>
<dbReference type="STRING" id="652787.SAMN05216490_4686"/>
<dbReference type="GO" id="GO:0046983">
    <property type="term" value="F:protein dimerization activity"/>
    <property type="evidence" value="ECO:0007669"/>
    <property type="project" value="InterPro"/>
</dbReference>
<dbReference type="Pfam" id="PF07730">
    <property type="entry name" value="HisKA_3"/>
    <property type="match status" value="1"/>
</dbReference>
<sequence length="272" mass="30828">MVIKNITELVILTTLIFLIAPTFLLIYIFIYNQRKKRHIEEKERLRSEFQQELLKTQIEVQEQTLTNISREIHDNITQVLSFVKLNLALIDPADEYCKSKINESRELVAQTINDLRNLSKSLSFEHITRLGLVKTLEIETERINNSGLINAEIIIEGEIYSLGEQRELVLFRIFQEALNNTLKHSGAKHLKINLQYSKLILNLTLEDDGVGFSPGLIDDNLGSGLKNMQSRAALIGAVATIDSLPDKGCCIKVTLNPFEQLYDNGTPTNSFG</sequence>
<keyword evidence="9" id="KW-0175">Coiled coil</keyword>
<dbReference type="RefSeq" id="WP_091379017.1">
    <property type="nucleotide sequence ID" value="NZ_LT629740.1"/>
</dbReference>
<dbReference type="Gene3D" id="3.30.565.10">
    <property type="entry name" value="Histidine kinase-like ATPase, C-terminal domain"/>
    <property type="match status" value="1"/>
</dbReference>
<organism evidence="13 14">
    <name type="scientific">Mucilaginibacter mallensis</name>
    <dbReference type="NCBI Taxonomy" id="652787"/>
    <lineage>
        <taxon>Bacteria</taxon>
        <taxon>Pseudomonadati</taxon>
        <taxon>Bacteroidota</taxon>
        <taxon>Sphingobacteriia</taxon>
        <taxon>Sphingobacteriales</taxon>
        <taxon>Sphingobacteriaceae</taxon>
        <taxon>Mucilaginibacter</taxon>
    </lineage>
</organism>
<evidence type="ECO:0000256" key="3">
    <source>
        <dbReference type="ARBA" id="ARBA00022553"/>
    </source>
</evidence>
<dbReference type="Gene3D" id="1.20.5.1930">
    <property type="match status" value="1"/>
</dbReference>
<feature type="coiled-coil region" evidence="9">
    <location>
        <begin position="32"/>
        <end position="59"/>
    </location>
</feature>
<dbReference type="GO" id="GO:0000155">
    <property type="term" value="F:phosphorelay sensor kinase activity"/>
    <property type="evidence" value="ECO:0007669"/>
    <property type="project" value="InterPro"/>
</dbReference>
<comment type="catalytic activity">
    <reaction evidence="1">
        <text>ATP + protein L-histidine = ADP + protein N-phospho-L-histidine.</text>
        <dbReference type="EC" id="2.7.13.3"/>
    </reaction>
</comment>
<feature type="domain" description="Signal transduction histidine kinase subgroup 3 dimerisation and phosphoacceptor" evidence="12">
    <location>
        <begin position="67"/>
        <end position="122"/>
    </location>
</feature>
<dbReference type="InterPro" id="IPR050482">
    <property type="entry name" value="Sensor_HK_TwoCompSys"/>
</dbReference>
<gene>
    <name evidence="13" type="ORF">SAMN05216490_4686</name>
</gene>
<feature type="transmembrane region" description="Helical" evidence="10">
    <location>
        <begin position="6"/>
        <end position="30"/>
    </location>
</feature>
<dbReference type="InterPro" id="IPR036890">
    <property type="entry name" value="HATPase_C_sf"/>
</dbReference>
<protein>
    <recommendedName>
        <fullName evidence="2">histidine kinase</fullName>
        <ecNumber evidence="2">2.7.13.3</ecNumber>
    </recommendedName>
</protein>
<reference evidence="13 14" key="1">
    <citation type="submission" date="2016-10" db="EMBL/GenBank/DDBJ databases">
        <authorList>
            <person name="de Groot N.N."/>
        </authorList>
    </citation>
    <scope>NUCLEOTIDE SEQUENCE [LARGE SCALE GENOMIC DNA]</scope>
    <source>
        <strain evidence="13 14">MP1X4</strain>
    </source>
</reference>
<evidence type="ECO:0000259" key="12">
    <source>
        <dbReference type="Pfam" id="PF07730"/>
    </source>
</evidence>
<evidence type="ECO:0000256" key="10">
    <source>
        <dbReference type="SAM" id="Phobius"/>
    </source>
</evidence>
<dbReference type="Proteomes" id="UP000199679">
    <property type="component" value="Chromosome I"/>
</dbReference>
<evidence type="ECO:0000256" key="5">
    <source>
        <dbReference type="ARBA" id="ARBA00022741"/>
    </source>
</evidence>
<dbReference type="EMBL" id="LT629740">
    <property type="protein sequence ID" value="SDT66204.1"/>
    <property type="molecule type" value="Genomic_DNA"/>
</dbReference>
<dbReference type="PANTHER" id="PTHR24421">
    <property type="entry name" value="NITRATE/NITRITE SENSOR PROTEIN NARX-RELATED"/>
    <property type="match status" value="1"/>
</dbReference>
<dbReference type="CDD" id="cd16917">
    <property type="entry name" value="HATPase_UhpB-NarQ-NarX-like"/>
    <property type="match status" value="1"/>
</dbReference>
<dbReference type="AlphaFoldDB" id="A0A1H2C757"/>
<keyword evidence="14" id="KW-1185">Reference proteome</keyword>
<dbReference type="SUPFAM" id="SSF55874">
    <property type="entry name" value="ATPase domain of HSP90 chaperone/DNA topoisomerase II/histidine kinase"/>
    <property type="match status" value="1"/>
</dbReference>
<evidence type="ECO:0000256" key="7">
    <source>
        <dbReference type="ARBA" id="ARBA00022840"/>
    </source>
</evidence>
<keyword evidence="3" id="KW-0597">Phosphoprotein</keyword>
<keyword evidence="4" id="KW-0808">Transferase</keyword>
<name>A0A1H2C757_MUCMA</name>